<dbReference type="STRING" id="4081.K4BUR0"/>
<comment type="subcellular location">
    <subcellularLocation>
        <location evidence="1">Membrane</location>
        <topology evidence="1">Multi-pass membrane protein</topology>
    </subcellularLocation>
</comment>
<keyword evidence="5" id="KW-0472">Membrane</keyword>
<sequence length="163" mass="17942">MVTAVFAKGFYGTSRADSIGLVNAGQYLQERYGGGVCPLLYIWGIGLLAAGQSSTMTGTYAGQFIMGGFLNLRMKKCISSVSEDTLDVLNEWLNVLQGMQIPFAIIPLLTLVSNEKIMGAFKIGKLIEVRDQYLYILIYNRNCFVNAPFSTMMILPMHSTVTC</sequence>
<reference evidence="6" key="2">
    <citation type="submission" date="2015-06" db="UniProtKB">
        <authorList>
            <consortium name="EnsemblPlants"/>
        </authorList>
    </citation>
    <scope>IDENTIFICATION</scope>
    <source>
        <strain evidence="6">cv. Heinz 1706</strain>
    </source>
</reference>
<keyword evidence="4" id="KW-1133">Transmembrane helix</keyword>
<organism evidence="6">
    <name type="scientific">Solanum lycopersicum</name>
    <name type="common">Tomato</name>
    <name type="synonym">Lycopersicon esculentum</name>
    <dbReference type="NCBI Taxonomy" id="4081"/>
    <lineage>
        <taxon>Eukaryota</taxon>
        <taxon>Viridiplantae</taxon>
        <taxon>Streptophyta</taxon>
        <taxon>Embryophyta</taxon>
        <taxon>Tracheophyta</taxon>
        <taxon>Spermatophyta</taxon>
        <taxon>Magnoliopsida</taxon>
        <taxon>eudicotyledons</taxon>
        <taxon>Gunneridae</taxon>
        <taxon>Pentapetalae</taxon>
        <taxon>asterids</taxon>
        <taxon>lamiids</taxon>
        <taxon>Solanales</taxon>
        <taxon>Solanaceae</taxon>
        <taxon>Solanoideae</taxon>
        <taxon>Solaneae</taxon>
        <taxon>Solanum</taxon>
        <taxon>Solanum subgen. Lycopersicon</taxon>
    </lineage>
</organism>
<dbReference type="InParanoid" id="K4BUR0"/>
<name>K4BUR0_SOLLC</name>
<evidence type="ECO:0000313" key="6">
    <source>
        <dbReference type="EnsemblPlants" id="Solyc04g078230.1.1"/>
    </source>
</evidence>
<evidence type="ECO:0000256" key="5">
    <source>
        <dbReference type="ARBA" id="ARBA00023136"/>
    </source>
</evidence>
<dbReference type="GO" id="GO:0016020">
    <property type="term" value="C:membrane"/>
    <property type="evidence" value="ECO:0007669"/>
    <property type="project" value="UniProtKB-SubCell"/>
</dbReference>
<comment type="similarity">
    <text evidence="2">Belongs to the NRAMP (TC 2.A.55) family.</text>
</comment>
<dbReference type="PaxDb" id="4081-Solyc04g078230.1.1"/>
<evidence type="ECO:0000256" key="3">
    <source>
        <dbReference type="ARBA" id="ARBA00022692"/>
    </source>
</evidence>
<dbReference type="HOGENOM" id="CLU_1629899_0_0_1"/>
<proteinExistence type="inferred from homology"/>
<evidence type="ECO:0000256" key="2">
    <source>
        <dbReference type="ARBA" id="ARBA00009965"/>
    </source>
</evidence>
<dbReference type="Proteomes" id="UP000004994">
    <property type="component" value="Chromosome 4"/>
</dbReference>
<keyword evidence="7" id="KW-1185">Reference proteome</keyword>
<dbReference type="Gramene" id="Solyc04g078230.1.1">
    <property type="protein sequence ID" value="Solyc04g078230.1.1"/>
    <property type="gene ID" value="Solyc04g078230.1"/>
</dbReference>
<evidence type="ECO:0000313" key="7">
    <source>
        <dbReference type="Proteomes" id="UP000004994"/>
    </source>
</evidence>
<protein>
    <submittedName>
        <fullName evidence="6">Uncharacterized protein</fullName>
    </submittedName>
</protein>
<dbReference type="PhylomeDB" id="K4BUR0"/>
<evidence type="ECO:0000256" key="1">
    <source>
        <dbReference type="ARBA" id="ARBA00004141"/>
    </source>
</evidence>
<dbReference type="GO" id="GO:0046873">
    <property type="term" value="F:metal ion transmembrane transporter activity"/>
    <property type="evidence" value="ECO:0007669"/>
    <property type="project" value="InterPro"/>
</dbReference>
<dbReference type="eggNOG" id="KOG1291">
    <property type="taxonomic scope" value="Eukaryota"/>
</dbReference>
<evidence type="ECO:0000256" key="4">
    <source>
        <dbReference type="ARBA" id="ARBA00022989"/>
    </source>
</evidence>
<reference evidence="6" key="1">
    <citation type="journal article" date="2012" name="Nature">
        <title>The tomato genome sequence provides insights into fleshy fruit evolution.</title>
        <authorList>
            <consortium name="Tomato Genome Consortium"/>
        </authorList>
    </citation>
    <scope>NUCLEOTIDE SEQUENCE [LARGE SCALE GENOMIC DNA]</scope>
    <source>
        <strain evidence="6">cv. Heinz 1706</strain>
    </source>
</reference>
<dbReference type="PANTHER" id="PTHR11706">
    <property type="entry name" value="SOLUTE CARRIER PROTEIN FAMILY 11 MEMBER"/>
    <property type="match status" value="1"/>
</dbReference>
<dbReference type="PANTHER" id="PTHR11706:SF86">
    <property type="entry name" value="METAL TRANSPORTER NRAMP2-LIKE"/>
    <property type="match status" value="1"/>
</dbReference>
<dbReference type="EnsemblPlants" id="Solyc04g078230.1.1">
    <property type="protein sequence ID" value="Solyc04g078230.1.1"/>
    <property type="gene ID" value="Solyc04g078230.1"/>
</dbReference>
<keyword evidence="3" id="KW-0812">Transmembrane</keyword>
<dbReference type="Pfam" id="PF01566">
    <property type="entry name" value="Nramp"/>
    <property type="match status" value="1"/>
</dbReference>
<dbReference type="InterPro" id="IPR001046">
    <property type="entry name" value="NRAMP_fam"/>
</dbReference>
<dbReference type="AlphaFoldDB" id="K4BUR0"/>
<accession>K4BUR0</accession>